<dbReference type="AlphaFoldDB" id="A0A512BLR6"/>
<gene>
    <name evidence="1" type="ORF">MAE02_05950</name>
</gene>
<reference evidence="1 2" key="1">
    <citation type="submission" date="2019-07" db="EMBL/GenBank/DDBJ databases">
        <title>Whole genome shotgun sequence of Microvirga aerophila NBRC 106136.</title>
        <authorList>
            <person name="Hosoyama A."/>
            <person name="Uohara A."/>
            <person name="Ohji S."/>
            <person name="Ichikawa N."/>
        </authorList>
    </citation>
    <scope>NUCLEOTIDE SEQUENCE [LARGE SCALE GENOMIC DNA]</scope>
    <source>
        <strain evidence="1 2">NBRC 106136</strain>
    </source>
</reference>
<proteinExistence type="predicted"/>
<protein>
    <submittedName>
        <fullName evidence="1">Uncharacterized protein</fullName>
    </submittedName>
</protein>
<keyword evidence="2" id="KW-1185">Reference proteome</keyword>
<dbReference type="RefSeq" id="WP_114185194.1">
    <property type="nucleotide sequence ID" value="NZ_BJYU01000004.1"/>
</dbReference>
<dbReference type="EMBL" id="BJYU01000004">
    <property type="protein sequence ID" value="GEO12899.1"/>
    <property type="molecule type" value="Genomic_DNA"/>
</dbReference>
<name>A0A512BLR6_9HYPH</name>
<sequence length="89" mass="10099">MMIKVEGRTNNYRAFVDDEPDLSATDRTIDGAIGRLVQIHPDKLSLTIDLGGCQAAEYWVCFPRGHYLQQPTIEDFWDESDKLPGDERG</sequence>
<evidence type="ECO:0000313" key="2">
    <source>
        <dbReference type="Proteomes" id="UP000321085"/>
    </source>
</evidence>
<accession>A0A512BLR6</accession>
<dbReference type="Proteomes" id="UP000321085">
    <property type="component" value="Unassembled WGS sequence"/>
</dbReference>
<dbReference type="OrthoDB" id="9890546at2"/>
<evidence type="ECO:0000313" key="1">
    <source>
        <dbReference type="EMBL" id="GEO12899.1"/>
    </source>
</evidence>
<organism evidence="1 2">
    <name type="scientific">Microvirga aerophila</name>
    <dbReference type="NCBI Taxonomy" id="670291"/>
    <lineage>
        <taxon>Bacteria</taxon>
        <taxon>Pseudomonadati</taxon>
        <taxon>Pseudomonadota</taxon>
        <taxon>Alphaproteobacteria</taxon>
        <taxon>Hyphomicrobiales</taxon>
        <taxon>Methylobacteriaceae</taxon>
        <taxon>Microvirga</taxon>
    </lineage>
</organism>
<comment type="caution">
    <text evidence="1">The sequence shown here is derived from an EMBL/GenBank/DDBJ whole genome shotgun (WGS) entry which is preliminary data.</text>
</comment>